<evidence type="ECO:0000313" key="3">
    <source>
        <dbReference type="EMBL" id="GMH19045.1"/>
    </source>
</evidence>
<dbReference type="Gene3D" id="3.30.200.20">
    <property type="entry name" value="Phosphorylase Kinase, domain 1"/>
    <property type="match status" value="1"/>
</dbReference>
<dbReference type="Proteomes" id="UP001279734">
    <property type="component" value="Unassembled WGS sequence"/>
</dbReference>
<name>A0AAD3SXN2_NEPGR</name>
<evidence type="ECO:0000313" key="4">
    <source>
        <dbReference type="Proteomes" id="UP001279734"/>
    </source>
</evidence>
<evidence type="ECO:0000256" key="1">
    <source>
        <dbReference type="ARBA" id="ARBA00022741"/>
    </source>
</evidence>
<dbReference type="GO" id="GO:0005524">
    <property type="term" value="F:ATP binding"/>
    <property type="evidence" value="ECO:0007669"/>
    <property type="project" value="UniProtKB-KW"/>
</dbReference>
<dbReference type="InterPro" id="IPR011009">
    <property type="entry name" value="Kinase-like_dom_sf"/>
</dbReference>
<dbReference type="AlphaFoldDB" id="A0AAD3SXN2"/>
<keyword evidence="2" id="KW-0067">ATP-binding</keyword>
<dbReference type="InterPro" id="IPR050528">
    <property type="entry name" value="L-type_Lectin-RKs"/>
</dbReference>
<keyword evidence="4" id="KW-1185">Reference proteome</keyword>
<dbReference type="EMBL" id="BSYO01000020">
    <property type="protein sequence ID" value="GMH19045.1"/>
    <property type="molecule type" value="Genomic_DNA"/>
</dbReference>
<sequence length="159" mass="18127">MWGFLLTGRLASRIYLMDGAQGWRQVFNEQFCRFNSAYAIAWKNRDVIEPWELDIGPQRFPYGELVKATTGFRDEDLLGFGGSGRVYGVFKQPNTPVAIKRIFMNLSKVRIKHQVREARFKCKHNKGCGHDGLPGFGADQDWEATHVALLMCLHSVLCC</sequence>
<organism evidence="3 4">
    <name type="scientific">Nepenthes gracilis</name>
    <name type="common">Slender pitcher plant</name>
    <dbReference type="NCBI Taxonomy" id="150966"/>
    <lineage>
        <taxon>Eukaryota</taxon>
        <taxon>Viridiplantae</taxon>
        <taxon>Streptophyta</taxon>
        <taxon>Embryophyta</taxon>
        <taxon>Tracheophyta</taxon>
        <taxon>Spermatophyta</taxon>
        <taxon>Magnoliopsida</taxon>
        <taxon>eudicotyledons</taxon>
        <taxon>Gunneridae</taxon>
        <taxon>Pentapetalae</taxon>
        <taxon>Caryophyllales</taxon>
        <taxon>Nepenthaceae</taxon>
        <taxon>Nepenthes</taxon>
    </lineage>
</organism>
<dbReference type="PANTHER" id="PTHR27007">
    <property type="match status" value="1"/>
</dbReference>
<proteinExistence type="predicted"/>
<comment type="caution">
    <text evidence="3">The sequence shown here is derived from an EMBL/GenBank/DDBJ whole genome shotgun (WGS) entry which is preliminary data.</text>
</comment>
<reference evidence="3" key="1">
    <citation type="submission" date="2023-05" db="EMBL/GenBank/DDBJ databases">
        <title>Nepenthes gracilis genome sequencing.</title>
        <authorList>
            <person name="Fukushima K."/>
        </authorList>
    </citation>
    <scope>NUCLEOTIDE SEQUENCE</scope>
    <source>
        <strain evidence="3">SING2019-196</strain>
    </source>
</reference>
<accession>A0AAD3SXN2</accession>
<evidence type="ECO:0000256" key="2">
    <source>
        <dbReference type="ARBA" id="ARBA00022840"/>
    </source>
</evidence>
<protein>
    <recommendedName>
        <fullName evidence="5">Protein kinase domain-containing protein</fullName>
    </recommendedName>
</protein>
<dbReference type="SUPFAM" id="SSF56112">
    <property type="entry name" value="Protein kinase-like (PK-like)"/>
    <property type="match status" value="1"/>
</dbReference>
<gene>
    <name evidence="3" type="ORF">Nepgr_020886</name>
</gene>
<evidence type="ECO:0008006" key="5">
    <source>
        <dbReference type="Google" id="ProtNLM"/>
    </source>
</evidence>
<keyword evidence="1" id="KW-0547">Nucleotide-binding</keyword>